<dbReference type="AlphaFoldDB" id="A0A080ZUP7"/>
<proteinExistence type="predicted"/>
<organism evidence="1 2">
    <name type="scientific">Phytophthora nicotianae P1976</name>
    <dbReference type="NCBI Taxonomy" id="1317066"/>
    <lineage>
        <taxon>Eukaryota</taxon>
        <taxon>Sar</taxon>
        <taxon>Stramenopiles</taxon>
        <taxon>Oomycota</taxon>
        <taxon>Peronosporomycetes</taxon>
        <taxon>Peronosporales</taxon>
        <taxon>Peronosporaceae</taxon>
        <taxon>Phytophthora</taxon>
    </lineage>
</organism>
<sequence>MTQAFAMGAIGGSHAQGEFRDSNQLVASCCSDSQHGRWNMGRGMKFLSCARQPGDLEDTAEMQADVLTVSSTASLILDASTRTKSPIHVQQNFRLSTGVDGLTRIKLLHCTGDGTLFSSERRNKGYFKNV</sequence>
<name>A0A080ZUP7_PHYNI</name>
<comment type="caution">
    <text evidence="1">The sequence shown here is derived from an EMBL/GenBank/DDBJ whole genome shotgun (WGS) entry which is preliminary data.</text>
</comment>
<protein>
    <submittedName>
        <fullName evidence="1">Uncharacterized protein</fullName>
    </submittedName>
</protein>
<dbReference type="Proteomes" id="UP000028582">
    <property type="component" value="Unassembled WGS sequence"/>
</dbReference>
<dbReference type="EMBL" id="ANJA01002350">
    <property type="protein sequence ID" value="ETO70358.1"/>
    <property type="molecule type" value="Genomic_DNA"/>
</dbReference>
<evidence type="ECO:0000313" key="1">
    <source>
        <dbReference type="EMBL" id="ETO70358.1"/>
    </source>
</evidence>
<gene>
    <name evidence="1" type="ORF">F444_13150</name>
</gene>
<accession>A0A080ZUP7</accession>
<evidence type="ECO:0000313" key="2">
    <source>
        <dbReference type="Proteomes" id="UP000028582"/>
    </source>
</evidence>
<reference evidence="1 2" key="1">
    <citation type="submission" date="2013-11" db="EMBL/GenBank/DDBJ databases">
        <title>The Genome Sequence of Phytophthora parasitica P1976.</title>
        <authorList>
            <consortium name="The Broad Institute Genomics Platform"/>
            <person name="Russ C."/>
            <person name="Tyler B."/>
            <person name="Panabieres F."/>
            <person name="Shan W."/>
            <person name="Tripathy S."/>
            <person name="Grunwald N."/>
            <person name="Machado M."/>
            <person name="Johnson C.S."/>
            <person name="Walker B."/>
            <person name="Young S."/>
            <person name="Zeng Q."/>
            <person name="Gargeya S."/>
            <person name="Fitzgerald M."/>
            <person name="Haas B."/>
            <person name="Abouelleil A."/>
            <person name="Allen A.W."/>
            <person name="Alvarado L."/>
            <person name="Arachchi H.M."/>
            <person name="Berlin A.M."/>
            <person name="Chapman S.B."/>
            <person name="Gainer-Dewar J."/>
            <person name="Goldberg J."/>
            <person name="Griggs A."/>
            <person name="Gujja S."/>
            <person name="Hansen M."/>
            <person name="Howarth C."/>
            <person name="Imamovic A."/>
            <person name="Ireland A."/>
            <person name="Larimer J."/>
            <person name="McCowan C."/>
            <person name="Murphy C."/>
            <person name="Pearson M."/>
            <person name="Poon T.W."/>
            <person name="Priest M."/>
            <person name="Roberts A."/>
            <person name="Saif S."/>
            <person name="Shea T."/>
            <person name="Sisk P."/>
            <person name="Sykes S."/>
            <person name="Wortman J."/>
            <person name="Nusbaum C."/>
            <person name="Birren B."/>
        </authorList>
    </citation>
    <scope>NUCLEOTIDE SEQUENCE [LARGE SCALE GENOMIC DNA]</scope>
    <source>
        <strain evidence="1 2">P1976</strain>
    </source>
</reference>